<accession>A0AAC9IUV6</accession>
<sequence length="140" mass="16118">MAGDFRKFTQLDLNFDLQERNWIRWAGGKSYLNHLYWNGCMTGRLQQSSIEASESASETSDQVSKLDAYEFNKLVMWLSIMYRNVYLAYAFNKAVLGGNVKTTKAGDIRHQCSILSITPYRYEQLLDRAIVMIKREGGLS</sequence>
<reference evidence="1" key="1">
    <citation type="journal article" date="2017" name="Appl. Environ. Microbiol.">
        <title>Microdiversification of a pelagic Polynucleobacter species is mainly driven by acquisition of genomic islands from a partially interspecific gene pool.</title>
        <authorList>
            <person name="Hoetzinger M."/>
            <person name="Hahn M.W."/>
            <person name="Jezberova J."/>
            <person name="Schmidt J."/>
            <person name="Koll U."/>
        </authorList>
    </citation>
    <scope>NUCLEOTIDE SEQUENCE</scope>
    <source>
        <strain evidence="1">MWH-RechtKol4</strain>
    </source>
</reference>
<dbReference type="EMBL" id="CP015017">
    <property type="protein sequence ID" value="APC01341.1"/>
    <property type="molecule type" value="Genomic_DNA"/>
</dbReference>
<gene>
    <name evidence="1" type="ORF">AOC25_06805</name>
</gene>
<dbReference type="AlphaFoldDB" id="A0AAC9IUV6"/>
<dbReference type="Proteomes" id="UP000182060">
    <property type="component" value="Chromosome"/>
</dbReference>
<organism evidence="1 2">
    <name type="scientific">Polynucleobacter asymbioticus</name>
    <dbReference type="NCBI Taxonomy" id="576611"/>
    <lineage>
        <taxon>Bacteria</taxon>
        <taxon>Pseudomonadati</taxon>
        <taxon>Pseudomonadota</taxon>
        <taxon>Betaproteobacteria</taxon>
        <taxon>Burkholderiales</taxon>
        <taxon>Burkholderiaceae</taxon>
        <taxon>Polynucleobacter</taxon>
    </lineage>
</organism>
<evidence type="ECO:0000313" key="2">
    <source>
        <dbReference type="Proteomes" id="UP000182060"/>
    </source>
</evidence>
<name>A0AAC9IUV6_9BURK</name>
<proteinExistence type="predicted"/>
<dbReference type="RefSeq" id="WP_071540135.1">
    <property type="nucleotide sequence ID" value="NZ_CP015017.1"/>
</dbReference>
<protein>
    <submittedName>
        <fullName evidence="1">Uncharacterized protein</fullName>
    </submittedName>
</protein>
<evidence type="ECO:0000313" key="1">
    <source>
        <dbReference type="EMBL" id="APC01341.1"/>
    </source>
</evidence>